<dbReference type="AlphaFoldDB" id="A0A8J6Y651"/>
<name>A0A8J6Y651_9BACT</name>
<keyword evidence="1" id="KW-1133">Transmembrane helix</keyword>
<feature type="domain" description="VanZ-like" evidence="2">
    <location>
        <begin position="23"/>
        <end position="99"/>
    </location>
</feature>
<evidence type="ECO:0000313" key="3">
    <source>
        <dbReference type="EMBL" id="MBD3866491.1"/>
    </source>
</evidence>
<evidence type="ECO:0000259" key="2">
    <source>
        <dbReference type="Pfam" id="PF04892"/>
    </source>
</evidence>
<dbReference type="InterPro" id="IPR006976">
    <property type="entry name" value="VanZ-like"/>
</dbReference>
<proteinExistence type="predicted"/>
<keyword evidence="1" id="KW-0812">Transmembrane</keyword>
<reference evidence="3 4" key="1">
    <citation type="submission" date="2020-08" db="EMBL/GenBank/DDBJ databases">
        <title>Acidobacteriota in marine sediments use diverse sulfur dissimilation pathways.</title>
        <authorList>
            <person name="Wasmund K."/>
        </authorList>
    </citation>
    <scope>NUCLEOTIDE SEQUENCE [LARGE SCALE GENOMIC DNA]</scope>
    <source>
        <strain evidence="3">MAG AM4</strain>
    </source>
</reference>
<organism evidence="3 4">
    <name type="scientific">Candidatus Polarisedimenticola svalbardensis</name>
    <dbReference type="NCBI Taxonomy" id="2886004"/>
    <lineage>
        <taxon>Bacteria</taxon>
        <taxon>Pseudomonadati</taxon>
        <taxon>Acidobacteriota</taxon>
        <taxon>Candidatus Polarisedimenticolia</taxon>
        <taxon>Candidatus Polarisedimenticolales</taxon>
        <taxon>Candidatus Polarisedimenticolaceae</taxon>
        <taxon>Candidatus Polarisedimenticola</taxon>
    </lineage>
</organism>
<gene>
    <name evidence="3" type="primary">vanZ</name>
    <name evidence="3" type="ORF">IFK94_00035</name>
</gene>
<dbReference type="Pfam" id="PF04892">
    <property type="entry name" value="VanZ"/>
    <property type="match status" value="1"/>
</dbReference>
<feature type="transmembrane region" description="Helical" evidence="1">
    <location>
        <begin position="47"/>
        <end position="64"/>
    </location>
</feature>
<sequence length="109" mass="11564">MALLYLASSTDDLPSVDLISDKVMHLAAYTFLGLLFLRAFHGGMPAGMRWLPTLAAVAATVSYGGLDEIHQGFVYGRVRDPADFAADTGGALLAVLLLAAWVRFAPGKP</sequence>
<dbReference type="PANTHER" id="PTHR28008">
    <property type="entry name" value="DOMAIN PROTEIN, PUTATIVE (AFU_ORTHOLOGUE AFUA_3G10980)-RELATED"/>
    <property type="match status" value="1"/>
</dbReference>
<dbReference type="Proteomes" id="UP000648239">
    <property type="component" value="Unassembled WGS sequence"/>
</dbReference>
<dbReference type="PANTHER" id="PTHR28008:SF1">
    <property type="entry name" value="DOMAIN PROTEIN, PUTATIVE (AFU_ORTHOLOGUE AFUA_3G10980)-RELATED"/>
    <property type="match status" value="1"/>
</dbReference>
<comment type="caution">
    <text evidence="3">The sequence shown here is derived from an EMBL/GenBank/DDBJ whole genome shotgun (WGS) entry which is preliminary data.</text>
</comment>
<evidence type="ECO:0000256" key="1">
    <source>
        <dbReference type="SAM" id="Phobius"/>
    </source>
</evidence>
<dbReference type="EMBL" id="JACXWD010000001">
    <property type="protein sequence ID" value="MBD3866491.1"/>
    <property type="molecule type" value="Genomic_DNA"/>
</dbReference>
<feature type="transmembrane region" description="Helical" evidence="1">
    <location>
        <begin position="23"/>
        <end position="40"/>
    </location>
</feature>
<protein>
    <submittedName>
        <fullName evidence="3">VanZ family protein</fullName>
    </submittedName>
</protein>
<feature type="transmembrane region" description="Helical" evidence="1">
    <location>
        <begin position="84"/>
        <end position="104"/>
    </location>
</feature>
<keyword evidence="1" id="KW-0472">Membrane</keyword>
<accession>A0A8J6Y651</accession>
<dbReference type="NCBIfam" id="NF037970">
    <property type="entry name" value="vanZ_1"/>
    <property type="match status" value="1"/>
</dbReference>
<evidence type="ECO:0000313" key="4">
    <source>
        <dbReference type="Proteomes" id="UP000648239"/>
    </source>
</evidence>